<feature type="transmembrane region" description="Helical" evidence="5">
    <location>
        <begin position="79"/>
        <end position="101"/>
    </location>
</feature>
<dbReference type="GO" id="GO:0016020">
    <property type="term" value="C:membrane"/>
    <property type="evidence" value="ECO:0007669"/>
    <property type="project" value="UniProtKB-SubCell"/>
</dbReference>
<sequence>MMETTLKQQTLFMGLLSFIGVPLLLWAVGEYPVRSILKESLSVLTLFAFFMMTAQFFLSHANSMMRLYHFKEVLKWHKIIGYTFILVFIFHPLFIVVPRFFESGLLPMDAFLKLITTFETTGQIMGLVAYILMFVLGATSIFRNKMGMSYKKWKLLHGIFSLLFIGFATYHAIDMGRHAEKAMAIWMILLAVTGSILLLKTYLSPKETHHEAR</sequence>
<dbReference type="EMBL" id="CACVAX010000012">
    <property type="protein sequence ID" value="CAA6805014.1"/>
    <property type="molecule type" value="Genomic_DNA"/>
</dbReference>
<name>A0A6S6SNX7_9BACT</name>
<dbReference type="AlphaFoldDB" id="A0A6S6SNX7"/>
<accession>A0A6S6SNX7</accession>
<evidence type="ECO:0000259" key="6">
    <source>
        <dbReference type="Pfam" id="PF01794"/>
    </source>
</evidence>
<feature type="transmembrane region" description="Helical" evidence="5">
    <location>
        <begin position="121"/>
        <end position="143"/>
    </location>
</feature>
<evidence type="ECO:0000256" key="5">
    <source>
        <dbReference type="SAM" id="Phobius"/>
    </source>
</evidence>
<comment type="subcellular location">
    <subcellularLocation>
        <location evidence="1">Membrane</location>
        <topology evidence="1">Multi-pass membrane protein</topology>
    </subcellularLocation>
</comment>
<evidence type="ECO:0000256" key="4">
    <source>
        <dbReference type="ARBA" id="ARBA00023136"/>
    </source>
</evidence>
<feature type="transmembrane region" description="Helical" evidence="5">
    <location>
        <begin position="185"/>
        <end position="203"/>
    </location>
</feature>
<feature type="transmembrane region" description="Helical" evidence="5">
    <location>
        <begin position="12"/>
        <end position="29"/>
    </location>
</feature>
<gene>
    <name evidence="7" type="ORF">HELGO_WM11381</name>
</gene>
<feature type="transmembrane region" description="Helical" evidence="5">
    <location>
        <begin position="41"/>
        <end position="58"/>
    </location>
</feature>
<feature type="transmembrane region" description="Helical" evidence="5">
    <location>
        <begin position="155"/>
        <end position="173"/>
    </location>
</feature>
<proteinExistence type="predicted"/>
<keyword evidence="2 5" id="KW-0812">Transmembrane</keyword>
<evidence type="ECO:0000313" key="7">
    <source>
        <dbReference type="EMBL" id="CAA6805014.1"/>
    </source>
</evidence>
<keyword evidence="3 5" id="KW-1133">Transmembrane helix</keyword>
<evidence type="ECO:0000256" key="1">
    <source>
        <dbReference type="ARBA" id="ARBA00004141"/>
    </source>
</evidence>
<reference evidence="7" key="1">
    <citation type="submission" date="2020-01" db="EMBL/GenBank/DDBJ databases">
        <authorList>
            <person name="Meier V. D."/>
            <person name="Meier V D."/>
        </authorList>
    </citation>
    <scope>NUCLEOTIDE SEQUENCE</scope>
    <source>
        <strain evidence="7">HLG_WM_MAG_04</strain>
    </source>
</reference>
<feature type="domain" description="Ferric oxidoreductase" evidence="6">
    <location>
        <begin position="46"/>
        <end position="167"/>
    </location>
</feature>
<protein>
    <submittedName>
        <fullName evidence="7">FAD/NAD(P)-binding:oxidoreductase</fullName>
    </submittedName>
</protein>
<evidence type="ECO:0000256" key="2">
    <source>
        <dbReference type="ARBA" id="ARBA00022692"/>
    </source>
</evidence>
<organism evidence="7">
    <name type="scientific">uncultured Sulfurovum sp</name>
    <dbReference type="NCBI Taxonomy" id="269237"/>
    <lineage>
        <taxon>Bacteria</taxon>
        <taxon>Pseudomonadati</taxon>
        <taxon>Campylobacterota</taxon>
        <taxon>Epsilonproteobacteria</taxon>
        <taxon>Campylobacterales</taxon>
        <taxon>Sulfurovaceae</taxon>
        <taxon>Sulfurovum</taxon>
        <taxon>environmental samples</taxon>
    </lineage>
</organism>
<evidence type="ECO:0000256" key="3">
    <source>
        <dbReference type="ARBA" id="ARBA00022989"/>
    </source>
</evidence>
<dbReference type="Pfam" id="PF01794">
    <property type="entry name" value="Ferric_reduct"/>
    <property type="match status" value="1"/>
</dbReference>
<dbReference type="InterPro" id="IPR013130">
    <property type="entry name" value="Fe3_Rdtase_TM_dom"/>
</dbReference>
<keyword evidence="4 5" id="KW-0472">Membrane</keyword>